<evidence type="ECO:0000313" key="2">
    <source>
        <dbReference type="Proteomes" id="UP000277580"/>
    </source>
</evidence>
<reference evidence="1 2" key="1">
    <citation type="journal article" date="2018" name="Nat. Ecol. Evol.">
        <title>Pezizomycetes genomes reveal the molecular basis of ectomycorrhizal truffle lifestyle.</title>
        <authorList>
            <person name="Murat C."/>
            <person name="Payen T."/>
            <person name="Noel B."/>
            <person name="Kuo A."/>
            <person name="Morin E."/>
            <person name="Chen J."/>
            <person name="Kohler A."/>
            <person name="Krizsan K."/>
            <person name="Balestrini R."/>
            <person name="Da Silva C."/>
            <person name="Montanini B."/>
            <person name="Hainaut M."/>
            <person name="Levati E."/>
            <person name="Barry K.W."/>
            <person name="Belfiori B."/>
            <person name="Cichocki N."/>
            <person name="Clum A."/>
            <person name="Dockter R.B."/>
            <person name="Fauchery L."/>
            <person name="Guy J."/>
            <person name="Iotti M."/>
            <person name="Le Tacon F."/>
            <person name="Lindquist E.A."/>
            <person name="Lipzen A."/>
            <person name="Malagnac F."/>
            <person name="Mello A."/>
            <person name="Molinier V."/>
            <person name="Miyauchi S."/>
            <person name="Poulain J."/>
            <person name="Riccioni C."/>
            <person name="Rubini A."/>
            <person name="Sitrit Y."/>
            <person name="Splivallo R."/>
            <person name="Traeger S."/>
            <person name="Wang M."/>
            <person name="Zifcakova L."/>
            <person name="Wipf D."/>
            <person name="Zambonelli A."/>
            <person name="Paolocci F."/>
            <person name="Nowrousian M."/>
            <person name="Ottonello S."/>
            <person name="Baldrian P."/>
            <person name="Spatafora J.W."/>
            <person name="Henrissat B."/>
            <person name="Nagy L.G."/>
            <person name="Aury J.M."/>
            <person name="Wincker P."/>
            <person name="Grigoriev I.V."/>
            <person name="Bonfante P."/>
            <person name="Martin F.M."/>
        </authorList>
    </citation>
    <scope>NUCLEOTIDE SEQUENCE [LARGE SCALE GENOMIC DNA]</scope>
    <source>
        <strain evidence="1 2">CCBAS932</strain>
    </source>
</reference>
<dbReference type="InParanoid" id="A0A3N4KVN7"/>
<gene>
    <name evidence="1" type="ORF">P167DRAFT_572353</name>
</gene>
<dbReference type="OrthoDB" id="10279990at2759"/>
<proteinExistence type="predicted"/>
<dbReference type="Proteomes" id="UP000277580">
    <property type="component" value="Unassembled WGS sequence"/>
</dbReference>
<keyword evidence="2" id="KW-1185">Reference proteome</keyword>
<protein>
    <submittedName>
        <fullName evidence="1">Uncharacterized protein</fullName>
    </submittedName>
</protein>
<dbReference type="AlphaFoldDB" id="A0A3N4KVN7"/>
<evidence type="ECO:0000313" key="1">
    <source>
        <dbReference type="EMBL" id="RPB14624.1"/>
    </source>
</evidence>
<organism evidence="1 2">
    <name type="scientific">Morchella conica CCBAS932</name>
    <dbReference type="NCBI Taxonomy" id="1392247"/>
    <lineage>
        <taxon>Eukaryota</taxon>
        <taxon>Fungi</taxon>
        <taxon>Dikarya</taxon>
        <taxon>Ascomycota</taxon>
        <taxon>Pezizomycotina</taxon>
        <taxon>Pezizomycetes</taxon>
        <taxon>Pezizales</taxon>
        <taxon>Morchellaceae</taxon>
        <taxon>Morchella</taxon>
    </lineage>
</organism>
<name>A0A3N4KVN7_9PEZI</name>
<accession>A0A3N4KVN7</accession>
<sequence>MSEYAEEVVVNKNIEVSTSMFWLPPLPYYQDIQDDYIYVQDVGNIKVPDIHEKFSAILTNSVHLVSPIILFVEDDMSSAVGNHTHSIVEFEGSSIRYSLQLYKGISTWFYKKQQLETEATGPPHDPPMIKNEILEKNLIFVGKNTFNFLETISNKSWLATHKNCSEGHFRVNVHLIERGPIYYNVNGCFVTHKVCGGALLSDLFRVLLGKQKGYFTREDPEDDEGWGEAPWEKVEFTEEWLIETVMRNCYYFKCARENRITIKQTGWFEKKDYVWLLPIALDSRRMRPGEGINGALSPPG</sequence>
<dbReference type="EMBL" id="ML119117">
    <property type="protein sequence ID" value="RPB14624.1"/>
    <property type="molecule type" value="Genomic_DNA"/>
</dbReference>